<organism evidence="3 4">
    <name type="scientific">Lates japonicus</name>
    <name type="common">Japanese lates</name>
    <dbReference type="NCBI Taxonomy" id="270547"/>
    <lineage>
        <taxon>Eukaryota</taxon>
        <taxon>Metazoa</taxon>
        <taxon>Chordata</taxon>
        <taxon>Craniata</taxon>
        <taxon>Vertebrata</taxon>
        <taxon>Euteleostomi</taxon>
        <taxon>Actinopterygii</taxon>
        <taxon>Neopterygii</taxon>
        <taxon>Teleostei</taxon>
        <taxon>Neoteleostei</taxon>
        <taxon>Acanthomorphata</taxon>
        <taxon>Carangaria</taxon>
        <taxon>Carangaria incertae sedis</taxon>
        <taxon>Centropomidae</taxon>
        <taxon>Lates</taxon>
    </lineage>
</organism>
<dbReference type="Pfam" id="PF15388">
    <property type="entry name" value="FAM117"/>
    <property type="match status" value="1"/>
</dbReference>
<dbReference type="AlphaFoldDB" id="A0AAD3RLS9"/>
<keyword evidence="1" id="KW-0597">Phosphoprotein</keyword>
<reference evidence="3" key="1">
    <citation type="submission" date="2022-08" db="EMBL/GenBank/DDBJ databases">
        <title>Genome sequencing of akame (Lates japonicus).</title>
        <authorList>
            <person name="Hashiguchi Y."/>
            <person name="Takahashi H."/>
        </authorList>
    </citation>
    <scope>NUCLEOTIDE SEQUENCE</scope>
    <source>
        <strain evidence="3">Kochi</strain>
    </source>
</reference>
<dbReference type="InterPro" id="IPR026642">
    <property type="entry name" value="Glcci1/FAM117"/>
</dbReference>
<evidence type="ECO:0000313" key="3">
    <source>
        <dbReference type="EMBL" id="GLD73833.1"/>
    </source>
</evidence>
<protein>
    <submittedName>
        <fullName evidence="3">Protein FAM117B</fullName>
    </submittedName>
</protein>
<feature type="region of interest" description="Disordered" evidence="2">
    <location>
        <begin position="208"/>
        <end position="290"/>
    </location>
</feature>
<evidence type="ECO:0000313" key="4">
    <source>
        <dbReference type="Proteomes" id="UP001279410"/>
    </source>
</evidence>
<feature type="compositionally biased region" description="Basic residues" evidence="2">
    <location>
        <begin position="146"/>
        <end position="157"/>
    </location>
</feature>
<evidence type="ECO:0000256" key="1">
    <source>
        <dbReference type="ARBA" id="ARBA00022553"/>
    </source>
</evidence>
<proteinExistence type="predicted"/>
<gene>
    <name evidence="3" type="ORF">AKAME5_002515800</name>
</gene>
<keyword evidence="4" id="KW-1185">Reference proteome</keyword>
<evidence type="ECO:0000256" key="2">
    <source>
        <dbReference type="SAM" id="MobiDB-lite"/>
    </source>
</evidence>
<dbReference type="Proteomes" id="UP001279410">
    <property type="component" value="Unassembled WGS sequence"/>
</dbReference>
<feature type="compositionally biased region" description="Basic and acidic residues" evidence="2">
    <location>
        <begin position="208"/>
        <end position="218"/>
    </location>
</feature>
<dbReference type="EMBL" id="BRZM01001839">
    <property type="protein sequence ID" value="GLD73833.1"/>
    <property type="molecule type" value="Genomic_DNA"/>
</dbReference>
<accession>A0AAD3RLS9</accession>
<sequence>MPEPTMVRSSRDFHANAIHLGRRDAMSSAGNCPCALSMRNRDGNLTRHCAEQCVGALKITVDTRGDIHHSSAHFSSSAKSAPRPSNCSISTSNAAFGTLRQALLRLRQTPRAWADEEEEGSHKHSASCGSTDQLKVIAKLRQQLQRSKRSSRHRRDKERKSPFNSHAIIQSQSPMPKTILIPIPISKSSAPRFRNSVEGLNQEIERIIIRDTPEKDETIVPQDVPDGHRAPPPVPPQRSSSTRSIDTQTPSGGGLSGNHSNCSSRPDSISPSYLTVLNDTGGGSPYEDKELGPCSPLPKYAASPRPNNSYMFKREPPEGCEKVKVFEESMPKPLQEIPPFLCPDRNKVNFIPNSGSAFCLVSILKPLLPAPDLNFRPGVGLRSLSPSLVPLSTQPCLLEEPESF</sequence>
<feature type="compositionally biased region" description="Polar residues" evidence="2">
    <location>
        <begin position="237"/>
        <end position="250"/>
    </location>
</feature>
<name>A0AAD3RLS9_LATJO</name>
<dbReference type="PANTHER" id="PTHR14972">
    <property type="entry name" value="AGAP011572-PA"/>
    <property type="match status" value="1"/>
</dbReference>
<feature type="compositionally biased region" description="Polar residues" evidence="2">
    <location>
        <begin position="162"/>
        <end position="174"/>
    </location>
</feature>
<feature type="region of interest" description="Disordered" evidence="2">
    <location>
        <begin position="112"/>
        <end position="174"/>
    </location>
</feature>
<comment type="caution">
    <text evidence="3">The sequence shown here is derived from an EMBL/GenBank/DDBJ whole genome shotgun (WGS) entry which is preliminary data.</text>
</comment>
<feature type="compositionally biased region" description="Polar residues" evidence="2">
    <location>
        <begin position="257"/>
        <end position="278"/>
    </location>
</feature>
<dbReference type="PANTHER" id="PTHR14972:SF6">
    <property type="entry name" value="PROTEIN FAM117B"/>
    <property type="match status" value="1"/>
</dbReference>